<proteinExistence type="predicted"/>
<evidence type="ECO:0000313" key="3">
    <source>
        <dbReference type="Proteomes" id="UP000673691"/>
    </source>
</evidence>
<comment type="caution">
    <text evidence="2">The sequence shown here is derived from an EMBL/GenBank/DDBJ whole genome shotgun (WGS) entry which is preliminary data.</text>
</comment>
<dbReference type="Proteomes" id="UP000673691">
    <property type="component" value="Unassembled WGS sequence"/>
</dbReference>
<accession>A0A8H7ZQD8</accession>
<organism evidence="2 3">
    <name type="scientific">Olpidium bornovanus</name>
    <dbReference type="NCBI Taxonomy" id="278681"/>
    <lineage>
        <taxon>Eukaryota</taxon>
        <taxon>Fungi</taxon>
        <taxon>Fungi incertae sedis</taxon>
        <taxon>Olpidiomycota</taxon>
        <taxon>Olpidiomycotina</taxon>
        <taxon>Olpidiomycetes</taxon>
        <taxon>Olpidiales</taxon>
        <taxon>Olpidiaceae</taxon>
        <taxon>Olpidium</taxon>
    </lineage>
</organism>
<evidence type="ECO:0000256" key="1">
    <source>
        <dbReference type="SAM" id="MobiDB-lite"/>
    </source>
</evidence>
<protein>
    <submittedName>
        <fullName evidence="2">Uncharacterized protein</fullName>
    </submittedName>
</protein>
<name>A0A8H7ZQD8_9FUNG</name>
<gene>
    <name evidence="2" type="ORF">BJ554DRAFT_2489</name>
</gene>
<dbReference type="EMBL" id="JAEFCI010010003">
    <property type="protein sequence ID" value="KAG5457482.1"/>
    <property type="molecule type" value="Genomic_DNA"/>
</dbReference>
<evidence type="ECO:0000313" key="2">
    <source>
        <dbReference type="EMBL" id="KAG5457482.1"/>
    </source>
</evidence>
<sequence>MLSSAFPLGTSRGRRTGRWIFSCLAEISPSRPSGCRRYVAMVPSSWAAVTSKLLLEGIVVGRHVAAAQFFCRPANKKHDRRSDGERKNHPPSVPSASGGCVPRGAARIEQAPPADFSVKIADVGRARAQRRHKALWRGRKGGIPSTHVLVSQCVWPK</sequence>
<dbReference type="AlphaFoldDB" id="A0A8H7ZQD8"/>
<keyword evidence="3" id="KW-1185">Reference proteome</keyword>
<feature type="region of interest" description="Disordered" evidence="1">
    <location>
        <begin position="75"/>
        <end position="103"/>
    </location>
</feature>
<reference evidence="2 3" key="1">
    <citation type="journal article" name="Sci. Rep.">
        <title>Genome-scale phylogenetic analyses confirm Olpidium as the closest living zoosporic fungus to the non-flagellated, terrestrial fungi.</title>
        <authorList>
            <person name="Chang Y."/>
            <person name="Rochon D."/>
            <person name="Sekimoto S."/>
            <person name="Wang Y."/>
            <person name="Chovatia M."/>
            <person name="Sandor L."/>
            <person name="Salamov A."/>
            <person name="Grigoriev I.V."/>
            <person name="Stajich J.E."/>
            <person name="Spatafora J.W."/>
        </authorList>
    </citation>
    <scope>NUCLEOTIDE SEQUENCE [LARGE SCALE GENOMIC DNA]</scope>
    <source>
        <strain evidence="2">S191</strain>
    </source>
</reference>